<protein>
    <recommendedName>
        <fullName evidence="3">C2H2-type domain-containing protein</fullName>
    </recommendedName>
</protein>
<feature type="compositionally biased region" description="Basic and acidic residues" evidence="2">
    <location>
        <begin position="84"/>
        <end position="96"/>
    </location>
</feature>
<evidence type="ECO:0000256" key="2">
    <source>
        <dbReference type="SAM" id="MobiDB-lite"/>
    </source>
</evidence>
<feature type="region of interest" description="Disordered" evidence="2">
    <location>
        <begin position="2407"/>
        <end position="2431"/>
    </location>
</feature>
<feature type="region of interest" description="Disordered" evidence="2">
    <location>
        <begin position="3369"/>
        <end position="3394"/>
    </location>
</feature>
<feature type="region of interest" description="Disordered" evidence="2">
    <location>
        <begin position="2985"/>
        <end position="3004"/>
    </location>
</feature>
<keyword evidence="5" id="KW-1185">Reference proteome</keyword>
<feature type="region of interest" description="Disordered" evidence="2">
    <location>
        <begin position="869"/>
        <end position="920"/>
    </location>
</feature>
<keyword evidence="1" id="KW-0863">Zinc-finger</keyword>
<feature type="compositionally biased region" description="Polar residues" evidence="2">
    <location>
        <begin position="2827"/>
        <end position="2837"/>
    </location>
</feature>
<feature type="compositionally biased region" description="Basic and acidic residues" evidence="2">
    <location>
        <begin position="3570"/>
        <end position="3582"/>
    </location>
</feature>
<keyword evidence="1" id="KW-0479">Metal-binding</keyword>
<feature type="compositionally biased region" description="Basic and acidic residues" evidence="2">
    <location>
        <begin position="3637"/>
        <end position="3648"/>
    </location>
</feature>
<feature type="region of interest" description="Disordered" evidence="2">
    <location>
        <begin position="1793"/>
        <end position="1819"/>
    </location>
</feature>
<feature type="compositionally biased region" description="Low complexity" evidence="2">
    <location>
        <begin position="3714"/>
        <end position="3723"/>
    </location>
</feature>
<feature type="compositionally biased region" description="Polar residues" evidence="2">
    <location>
        <begin position="2407"/>
        <end position="2428"/>
    </location>
</feature>
<feature type="region of interest" description="Disordered" evidence="2">
    <location>
        <begin position="2521"/>
        <end position="2570"/>
    </location>
</feature>
<dbReference type="SMART" id="SM00355">
    <property type="entry name" value="ZnF_C2H2"/>
    <property type="match status" value="5"/>
</dbReference>
<feature type="compositionally biased region" description="Basic residues" evidence="2">
    <location>
        <begin position="4054"/>
        <end position="4070"/>
    </location>
</feature>
<feature type="compositionally biased region" description="Basic and acidic residues" evidence="2">
    <location>
        <begin position="3660"/>
        <end position="3683"/>
    </location>
</feature>
<evidence type="ECO:0000256" key="1">
    <source>
        <dbReference type="PROSITE-ProRule" id="PRU00042"/>
    </source>
</evidence>
<feature type="compositionally biased region" description="Basic and acidic residues" evidence="2">
    <location>
        <begin position="2537"/>
        <end position="2549"/>
    </location>
</feature>
<dbReference type="PROSITE" id="PS00028">
    <property type="entry name" value="ZINC_FINGER_C2H2_1"/>
    <property type="match status" value="2"/>
</dbReference>
<feature type="region of interest" description="Disordered" evidence="2">
    <location>
        <begin position="3600"/>
        <end position="3733"/>
    </location>
</feature>
<evidence type="ECO:0000259" key="3">
    <source>
        <dbReference type="PROSITE" id="PS50157"/>
    </source>
</evidence>
<feature type="compositionally biased region" description="Low complexity" evidence="2">
    <location>
        <begin position="2553"/>
        <end position="2562"/>
    </location>
</feature>
<keyword evidence="1" id="KW-0862">Zinc</keyword>
<feature type="compositionally biased region" description="Basic and acidic residues" evidence="2">
    <location>
        <begin position="3862"/>
        <end position="3872"/>
    </location>
</feature>
<name>A0A5E4QVN2_9NEOP</name>
<feature type="compositionally biased region" description="Polar residues" evidence="2">
    <location>
        <begin position="869"/>
        <end position="885"/>
    </location>
</feature>
<dbReference type="EMBL" id="FZQP02005499">
    <property type="protein sequence ID" value="VVD01654.1"/>
    <property type="molecule type" value="Genomic_DNA"/>
</dbReference>
<dbReference type="PROSITE" id="PS50157">
    <property type="entry name" value="ZINC_FINGER_C2H2_2"/>
    <property type="match status" value="2"/>
</dbReference>
<feature type="domain" description="C2H2-type" evidence="3">
    <location>
        <begin position="3014"/>
        <end position="3039"/>
    </location>
</feature>
<feature type="domain" description="C2H2-type" evidence="3">
    <location>
        <begin position="124"/>
        <end position="152"/>
    </location>
</feature>
<accession>A0A5E4QVN2</accession>
<feature type="region of interest" description="Disordered" evidence="2">
    <location>
        <begin position="982"/>
        <end position="1006"/>
    </location>
</feature>
<feature type="compositionally biased region" description="Low complexity" evidence="2">
    <location>
        <begin position="888"/>
        <end position="916"/>
    </location>
</feature>
<reference evidence="4 5" key="1">
    <citation type="submission" date="2017-07" db="EMBL/GenBank/DDBJ databases">
        <authorList>
            <person name="Talla V."/>
            <person name="Backstrom N."/>
        </authorList>
    </citation>
    <scope>NUCLEOTIDE SEQUENCE [LARGE SCALE GENOMIC DNA]</scope>
</reference>
<feature type="region of interest" description="Disordered" evidence="2">
    <location>
        <begin position="3920"/>
        <end position="3940"/>
    </location>
</feature>
<feature type="compositionally biased region" description="Basic residues" evidence="2">
    <location>
        <begin position="3684"/>
        <end position="3694"/>
    </location>
</feature>
<feature type="compositionally biased region" description="Basic residues" evidence="2">
    <location>
        <begin position="3370"/>
        <end position="3385"/>
    </location>
</feature>
<sequence length="4157" mass="471855">HADDILTKDVSHHDVELDPNINPPDPYWINEYIDVFDADNKDPLTPIDEQNTMSTVDDDVSPGINGRLRPRKSNVSSPKLKSLRKSEARSASEKAKSITTPPKTLLNIPDDLSNKSECTSVIDVLCPYCDKKFISKQAVSKHTRRTHLTTKHCTPLHCIYCSHIEAEAVDIIRHMIDTHSDEYFACLDCYARFPTTTELTEHQLNDCEKLKLSYKNKLRQKLPRKNRKVRNAVAQKSLSDENRRGFNGVVISCELKPAHGLDDNDIEDKITTNLILPSNKNLVNTRVIDKNAVIILDDLQWNKRIPHNFSFHNTDADQILSRLGVVHRSPRTAESTRKDWFKAIDEPTQKFERCFDTGFYSRVASNVQENLAKFLDGSFNFNPDPDKTIKTRKAKNSVPINTVEGFPILLACEQYSRNIFDGYMPRAIAPKHKWKWESTEERHLLNPDQIKRDNHVNNCIVTLVSSLDIWTQLCMRRKFEEKYKCTPLEKSVVKQNLIGLELKEILESRELPSSSSSSSNIVRNCNPTSSSHDSYGFPASLGLSPAVPKYEVKQSVLSGEWVRPRCFVCCACGFQTTDSRGLTSHMSTKHPNAQVQYYEIVGELLLNSDILKHLYVPPSQIHNKTRPLRGFRECTKCNKSITLEDLHQHMLDCAGDLPTVRRKCRYRPFGVRKRKTRLPDGRICKKIRKNIHRQDIHSIRRQSDRPRPKIRSEVGDAETIRKMLADLPAKRHRVMVNTLNPMLRSATKIKQRNKLVLKQRKVEETKTTNYDPGSASHEDVKIVNHTMHGIKEQDKNRNFKTMTRVRRRISNCKDILTKHNPNRLRSRKLARSKEILESVSPTEIKDDDQPASVIVSSNQFKIDQLVTEASSSRVNVNSGPNNTREQSNRSNDNGSNNRDNQNPEQNDNNGNNREQGAPNQNIPLKHSIARLTADTETQDKAVQFHHLFLVQQECNNVTQHDPSGQPVLFEKKAVATKLDKPPLSVDTKEDKMEKHNNKNNKLNNKSRKGLNDCIAMLKNKLVEPLKSPEVSIQCEIEKYEMESISKQMPDLSVKQIDKTSQCLDNTKKSPLKSVSPSLNKNITKDSMVTVIPNKKLVRIENSQEQKINTPKLTVQQITESSKCSSVVDNKKQFKNDLTGTKLRNKKNKVLTADHVSDLNKNNITLAKIQIHSDNNNVCNDIHNKSRYRNDANKVYCSQLNIKDHPKKIIPPQPRVISKVHEKQELILNSSRSQVITTTKVSESLLLVSHSKPTHIENEQIRRQNIYSASELPLQGGSIVEPSLTPLDLSEKPYINHVIAHCSSQMLDTITPIANNTITNTLETLDLSQKGFYKGQDYGIPYTEEVVDLSVKVVKPLNIPSSSAAPENTNCDSSDFATDLSLKHGDENCLPTDLSLKGKFVSNCSYRSQNRSETQHIDVVNSGPPSVCLNLTAKSTDEDIPTDLSKRAISKVVDSHCVSSSYKTPYTNASMSNVTVNLNTPDHTNGQCFYKQQVSNKLQALLSYKSNESTTINDLISNKINQPKPASVEPRYDNVYGAIQQKRNTYLNEELRSEIGLTMGLSKPNSSTYTDQNQYESNQQMHFYNTSKTIGEVNMQNNTVIHDLKKTQAIVTTPLQQSKPSPADYSVTKKRMERSVSVIKQDTSKLVCTVKNKCSPVSKESSHSTNITNAFLSSANLTNCNLSSVYTSAGTSKTGTCNFMPYTQKVHNSATNARRDIIVLEERQSHVPLSTNKLAEVERDDIVKIKNICNDHDAETAKKIAMLPQEIVDILGNVPKVQFNQLLNVLPNYVSTSTTLSSPKNLKEKDQNGPGVDMSDYPKHLPKQTLECNKTLFDGEEIIKPPVDDYMKSSQLLHEGRTHSVNISIPTKENIVSDVTKITKHTSLDGTSFSSDIIDLTDDCVDISTNLNSIAVSSSNEHKLTISKPTSQKTINEKTASLRAVRIKTPSERHKEIMKTEININKTFQENNNDIKLLNLDNQSNQAKKEEECVNTSIIESLAVPETDKEKSRVNQDIKKNTDIVAKTSSNLQIDPITTLSTSAAVVKSRENNDYKTCDEDRLILKPSSSLSGLVSKDNNEDEDSEDDVSLAIIVKQKQSDEIKTINIVNNNNIQVNDLVDDNNEKNDMVVRNSSKSNVKETADADNLLPQSVSTLTENISKESLFSIEDGDPKKLSSQQNRNKMIKQQNISHRNKIVGPIEHMSEFENASKYIKGCSIELQSEPDKLQIHNIVSNEGIISKHAVDENDYNRVEKAQSKSNFKVINNKQGCDTVNNEPDKQHACNTVSNEGIIIKHAVDVNDYNIVEKDTVRNYKVKEGQSLLKNAVKNDKQECIGKTYDKIEAEMKRDKFNSKHENSENISSGADLSIETKMKININETIPQYAKNIENEMNTKNLTVEVEKPVASDNVQATTSSDSHFNQNNMTSHGQNTKVMPLRRSRRGKSLFVDSSEVSADINIKLDNVERTPFTKKQLIFSKLLLDGETKETKQPTNDIVAEITNSLDNKNDIISGAEKSIAGNIEEYQTLSKKSRKRKQSPQIIKDGKRNKSDRKQVPAESINSSSITSSAVNEKESTELVERVTENVVYEVQCKRINEDHGFLDKSNEFNEQSSKKLKNINECNEHLKELVKVDKSVETDCLENDAILYKTKTKNTDSDSNLKICQQNDSDISTLSEKRKSSNKNYKHLYNNDEKNTISTADNPEKVGSSECEEISRCSKMHNNNKNKHVVLEEENISEVLTPTQNECKISTEVEKNVHNVQFCERIPPKNLTCYNKPAMRKGRSKSVFIKSSEFYDPYDINLEDMAESTVPSMKKGFSKNFGTKKGKKKSTSENDNIPSTSKLTKCNDKKININNQSLQVETIIDTKGTISDSDDSSKSDIPLKKIVEEKQRKCTSKENQDNIKKKDYDVKKKRKDTLCTNLERKRNSLLEENERLRSEKFMESFGFFSERKPRKSNLLASKKISETFHNIASDNDEGHCSQKNKYLKKSMQNGSSSMAAGRKDLKRGKQKKKSPVMLTTYCEECRKDFGRPDNFLRHQMLLAHALKISELDLNFKMMMTPESVPNFLIAVKQQMQILKKIQRKIKKKKKYCKNLERIPVPSLYKIIVDITQKIRQSQLAPRELSRDEALFLDCCELLNGSHKEDGQIADRSSAVNRHCVGSDPHCCSCNKITADCLDLFEKQVNDCLQGKLDDADLDSIAAQNIMESEEVRNLENDLISGLKEAACANYPGTKMDFSKALDLKSTQNQYNVVYSKDKINNPEFTTSSMKVHEVKEKMYPDVIEDIDMFEDKFDKIKRKCRSQAAAVKQNQYVADVPISCKSKKKSEKRKGKKHLKKSLQMPVPTKGALKGYDGVRVSISTTNINISSIIPPIITSKKKKKRSNSKRKRDRKLSQAKYDLDSKNIKNTSQKKLDVYEFMDNEDVELFELRPSTLMERFKNISKDKKITSKSEIPVEEPEESSESVSDGDDFVYMSDDYVCSDAETENSLMSCELSSAKLTNDTKKTIPFVRRKETTEKNAVMGKIFKNNAVRSEKRVSITKESVKPKANLDQLFDSLLEDEPNSSTLANCSLSPKSHNDDHIVIRKPEDNIKKQSDIVETYDKEYLDRSKTKKDRSPSPIPLPMTVYKSKTGTSVSPMRKLSISHDESDYSSHAEHRKHANKKKSDHNTSKSKEALNHCHYDLNKDLTARRKSKKSKHITIYKQTNLEHKSKKKSKEDLSSNSNESDSSVNRDDSLLDNNNYDGIFIKPKSREKVLLNPHFKDDIKSSFCNKNKQKTQYLKEKYPEEGSLPIHNSDDGSAISTTPLKISKNHHKSSITKDSDDILSHRKRKSCEGDSVRMVNKLSKKDIINDEITSDDADKHNKHKLKSSDEPHDFYSRKRMSREYEFKSEDSLFDDDDEELYTKHKMKGNKSGFDLLYEDTYKRNKTKESRSKMQSSYDDSLLKESSLSPNERDFTVRKRDLRDKESSEKILLDEGIVYRKPKSKDDLRRSDEIKQTGFEFKESMFDSTVDAGVATQRARRNCTLGKQNILAETWSSESEPDGIPPRPSSAESTFIGLGRKKKGRKKDGSHRKGSRQNSTKRNETDSRSYHSRSEGIVPMTRPSAISVKPKPRATSNYWSDDEQERVEQHGWIVGDSHKKLVTMLAHAKGKRNHDDRRHFVD</sequence>
<feature type="region of interest" description="Disordered" evidence="2">
    <location>
        <begin position="3849"/>
        <end position="3872"/>
    </location>
</feature>
<feature type="region of interest" description="Disordered" evidence="2">
    <location>
        <begin position="4027"/>
        <end position="4121"/>
    </location>
</feature>
<feature type="compositionally biased region" description="Polar residues" evidence="2">
    <location>
        <begin position="3558"/>
        <end position="3569"/>
    </location>
</feature>
<dbReference type="Proteomes" id="UP000324832">
    <property type="component" value="Unassembled WGS sequence"/>
</dbReference>
<feature type="compositionally biased region" description="Basic and acidic residues" evidence="2">
    <location>
        <begin position="4076"/>
        <end position="4089"/>
    </location>
</feature>
<feature type="compositionally biased region" description="Polar residues" evidence="2">
    <location>
        <begin position="3928"/>
        <end position="3940"/>
    </location>
</feature>
<feature type="compositionally biased region" description="Basic and acidic residues" evidence="2">
    <location>
        <begin position="982"/>
        <end position="996"/>
    </location>
</feature>
<evidence type="ECO:0000313" key="4">
    <source>
        <dbReference type="EMBL" id="VVD01654.1"/>
    </source>
</evidence>
<feature type="region of interest" description="Disordered" evidence="2">
    <location>
        <begin position="2811"/>
        <end position="2837"/>
    </location>
</feature>
<feature type="region of interest" description="Disordered" evidence="2">
    <location>
        <begin position="3440"/>
        <end position="3461"/>
    </location>
</feature>
<evidence type="ECO:0000313" key="5">
    <source>
        <dbReference type="Proteomes" id="UP000324832"/>
    </source>
</evidence>
<feature type="region of interest" description="Disordered" evidence="2">
    <location>
        <begin position="3558"/>
        <end position="3582"/>
    </location>
</feature>
<feature type="non-terminal residue" evidence="4">
    <location>
        <position position="1"/>
    </location>
</feature>
<feature type="non-terminal residue" evidence="4">
    <location>
        <position position="4157"/>
    </location>
</feature>
<organism evidence="4 5">
    <name type="scientific">Leptidea sinapis</name>
    <dbReference type="NCBI Taxonomy" id="189913"/>
    <lineage>
        <taxon>Eukaryota</taxon>
        <taxon>Metazoa</taxon>
        <taxon>Ecdysozoa</taxon>
        <taxon>Arthropoda</taxon>
        <taxon>Hexapoda</taxon>
        <taxon>Insecta</taxon>
        <taxon>Pterygota</taxon>
        <taxon>Neoptera</taxon>
        <taxon>Endopterygota</taxon>
        <taxon>Lepidoptera</taxon>
        <taxon>Glossata</taxon>
        <taxon>Ditrysia</taxon>
        <taxon>Papilionoidea</taxon>
        <taxon>Pieridae</taxon>
        <taxon>Dismorphiinae</taxon>
        <taxon>Leptidea</taxon>
    </lineage>
</organism>
<proteinExistence type="predicted"/>
<dbReference type="GO" id="GO:0008270">
    <property type="term" value="F:zinc ion binding"/>
    <property type="evidence" value="ECO:0007669"/>
    <property type="project" value="UniProtKB-KW"/>
</dbReference>
<feature type="compositionally biased region" description="Basic residues" evidence="2">
    <location>
        <begin position="3649"/>
        <end position="3659"/>
    </location>
</feature>
<feature type="compositionally biased region" description="Acidic residues" evidence="2">
    <location>
        <begin position="3448"/>
        <end position="3461"/>
    </location>
</feature>
<dbReference type="InterPro" id="IPR013087">
    <property type="entry name" value="Znf_C2H2_type"/>
</dbReference>
<feature type="region of interest" description="Disordered" evidence="2">
    <location>
        <begin position="40"/>
        <end position="102"/>
    </location>
</feature>
<gene>
    <name evidence="4" type="ORF">LSINAPIS_LOCUS12025</name>
</gene>